<sequence>MRAKQLEKEMHDQVDASLSLINHAILDYFMLPGSCLNIHRNNGLPESSGDDGDFIPQAC</sequence>
<proteinExistence type="predicted"/>
<reference evidence="1" key="1">
    <citation type="journal article" date="2018" name="DNA Res.">
        <title>Multiple hybrid de novo genome assembly of finger millet, an orphan allotetraploid crop.</title>
        <authorList>
            <person name="Hatakeyama M."/>
            <person name="Aluri S."/>
            <person name="Balachadran M.T."/>
            <person name="Sivarajan S.R."/>
            <person name="Patrignani A."/>
            <person name="Gruter S."/>
            <person name="Poveda L."/>
            <person name="Shimizu-Inatsugi R."/>
            <person name="Baeten J."/>
            <person name="Francoijs K.J."/>
            <person name="Nataraja K.N."/>
            <person name="Reddy Y.A.N."/>
            <person name="Phadnis S."/>
            <person name="Ravikumar R.L."/>
            <person name="Schlapbach R."/>
            <person name="Sreeman S.M."/>
            <person name="Shimizu K.K."/>
        </authorList>
    </citation>
    <scope>NUCLEOTIDE SEQUENCE</scope>
</reference>
<dbReference type="AlphaFoldDB" id="A0AAV5CYZ9"/>
<comment type="caution">
    <text evidence="1">The sequence shown here is derived from an EMBL/GenBank/DDBJ whole genome shotgun (WGS) entry which is preliminary data.</text>
</comment>
<gene>
    <name evidence="1" type="primary">ga20704</name>
    <name evidence="1" type="ORF">PR202_ga20704</name>
</gene>
<reference evidence="1" key="2">
    <citation type="submission" date="2021-12" db="EMBL/GenBank/DDBJ databases">
        <title>Resequencing data analysis of finger millet.</title>
        <authorList>
            <person name="Hatakeyama M."/>
            <person name="Aluri S."/>
            <person name="Balachadran M.T."/>
            <person name="Sivarajan S.R."/>
            <person name="Poveda L."/>
            <person name="Shimizu-Inatsugi R."/>
            <person name="Schlapbach R."/>
            <person name="Sreeman S.M."/>
            <person name="Shimizu K.K."/>
        </authorList>
    </citation>
    <scope>NUCLEOTIDE SEQUENCE</scope>
</reference>
<dbReference type="Proteomes" id="UP001054889">
    <property type="component" value="Unassembled WGS sequence"/>
</dbReference>
<protein>
    <submittedName>
        <fullName evidence="1">Uncharacterized protein</fullName>
    </submittedName>
</protein>
<keyword evidence="2" id="KW-1185">Reference proteome</keyword>
<name>A0AAV5CYZ9_ELECO</name>
<dbReference type="EMBL" id="BQKI01000010">
    <property type="protein sequence ID" value="GJN03276.1"/>
    <property type="molecule type" value="Genomic_DNA"/>
</dbReference>
<evidence type="ECO:0000313" key="1">
    <source>
        <dbReference type="EMBL" id="GJN03276.1"/>
    </source>
</evidence>
<accession>A0AAV5CYZ9</accession>
<evidence type="ECO:0000313" key="2">
    <source>
        <dbReference type="Proteomes" id="UP001054889"/>
    </source>
</evidence>
<organism evidence="1 2">
    <name type="scientific">Eleusine coracana subsp. coracana</name>
    <dbReference type="NCBI Taxonomy" id="191504"/>
    <lineage>
        <taxon>Eukaryota</taxon>
        <taxon>Viridiplantae</taxon>
        <taxon>Streptophyta</taxon>
        <taxon>Embryophyta</taxon>
        <taxon>Tracheophyta</taxon>
        <taxon>Spermatophyta</taxon>
        <taxon>Magnoliopsida</taxon>
        <taxon>Liliopsida</taxon>
        <taxon>Poales</taxon>
        <taxon>Poaceae</taxon>
        <taxon>PACMAD clade</taxon>
        <taxon>Chloridoideae</taxon>
        <taxon>Cynodonteae</taxon>
        <taxon>Eleusininae</taxon>
        <taxon>Eleusine</taxon>
    </lineage>
</organism>